<dbReference type="GO" id="GO:0005886">
    <property type="term" value="C:plasma membrane"/>
    <property type="evidence" value="ECO:0007669"/>
    <property type="project" value="TreeGrafter"/>
</dbReference>
<evidence type="ECO:0000259" key="9">
    <source>
        <dbReference type="Pfam" id="PF00135"/>
    </source>
</evidence>
<comment type="caution">
    <text evidence="10">The sequence shown here is derived from an EMBL/GenBank/DDBJ whole genome shotgun (WGS) entry which is preliminary data.</text>
</comment>
<proteinExistence type="inferred from homology"/>
<protein>
    <recommendedName>
        <fullName evidence="7">Carboxylic ester hydrolase</fullName>
        <ecNumber evidence="7">3.1.1.-</ecNumber>
    </recommendedName>
</protein>
<dbReference type="EMBL" id="JABSTU010000005">
    <property type="protein sequence ID" value="KAH8030741.1"/>
    <property type="molecule type" value="Genomic_DNA"/>
</dbReference>
<dbReference type="VEuPathDB" id="VectorBase:LOC119165375"/>
<name>A0A9J6E9H7_RHIMP</name>
<feature type="region of interest" description="Disordered" evidence="8">
    <location>
        <begin position="586"/>
        <end position="608"/>
    </location>
</feature>
<evidence type="ECO:0000256" key="6">
    <source>
        <dbReference type="ARBA" id="ARBA00048484"/>
    </source>
</evidence>
<keyword evidence="3 7" id="KW-0378">Hydrolase</keyword>
<keyword evidence="5" id="KW-0325">Glycoprotein</keyword>
<reference evidence="10" key="2">
    <citation type="submission" date="2021-09" db="EMBL/GenBank/DDBJ databases">
        <authorList>
            <person name="Jia N."/>
            <person name="Wang J."/>
            <person name="Shi W."/>
            <person name="Du L."/>
            <person name="Sun Y."/>
            <person name="Zhan W."/>
            <person name="Jiang J."/>
            <person name="Wang Q."/>
            <person name="Zhang B."/>
            <person name="Ji P."/>
            <person name="Sakyi L.B."/>
            <person name="Cui X."/>
            <person name="Yuan T."/>
            <person name="Jiang B."/>
            <person name="Yang W."/>
            <person name="Lam T.T.-Y."/>
            <person name="Chang Q."/>
            <person name="Ding S."/>
            <person name="Wang X."/>
            <person name="Zhu J."/>
            <person name="Ruan X."/>
            <person name="Zhao L."/>
            <person name="Wei J."/>
            <person name="Que T."/>
            <person name="Du C."/>
            <person name="Cheng J."/>
            <person name="Dai P."/>
            <person name="Han X."/>
            <person name="Huang E."/>
            <person name="Gao Y."/>
            <person name="Liu J."/>
            <person name="Shao H."/>
            <person name="Ye R."/>
            <person name="Li L."/>
            <person name="Wei W."/>
            <person name="Wang X."/>
            <person name="Wang C."/>
            <person name="Huo Q."/>
            <person name="Li W."/>
            <person name="Guo W."/>
            <person name="Chen H."/>
            <person name="Chen S."/>
            <person name="Zhou L."/>
            <person name="Zhou L."/>
            <person name="Ni X."/>
            <person name="Tian J."/>
            <person name="Zhou Y."/>
            <person name="Sheng Y."/>
            <person name="Liu T."/>
            <person name="Pan Y."/>
            <person name="Xia L."/>
            <person name="Li J."/>
            <person name="Zhao F."/>
            <person name="Cao W."/>
        </authorList>
    </citation>
    <scope>NUCLEOTIDE SEQUENCE</scope>
    <source>
        <strain evidence="10">Rmic-2018</strain>
        <tissue evidence="10">Larvae</tissue>
    </source>
</reference>
<dbReference type="GO" id="GO:0006581">
    <property type="term" value="P:acetylcholine catabolic process"/>
    <property type="evidence" value="ECO:0007669"/>
    <property type="project" value="TreeGrafter"/>
</dbReference>
<feature type="signal peptide" evidence="7">
    <location>
        <begin position="1"/>
        <end position="19"/>
    </location>
</feature>
<dbReference type="GO" id="GO:0003990">
    <property type="term" value="F:acetylcholinesterase activity"/>
    <property type="evidence" value="ECO:0007669"/>
    <property type="project" value="UniProtKB-EC"/>
</dbReference>
<dbReference type="VEuPathDB" id="VectorBase:LOC119179293"/>
<dbReference type="InterPro" id="IPR002018">
    <property type="entry name" value="CarbesteraseB"/>
</dbReference>
<evidence type="ECO:0000256" key="5">
    <source>
        <dbReference type="ARBA" id="ARBA00023180"/>
    </source>
</evidence>
<feature type="domain" description="Carboxylesterase type B" evidence="9">
    <location>
        <begin position="473"/>
        <end position="582"/>
    </location>
</feature>
<dbReference type="VEuPathDB" id="VectorBase:LOC119165376"/>
<dbReference type="Pfam" id="PF00135">
    <property type="entry name" value="COesterase"/>
    <property type="match status" value="4"/>
</dbReference>
<reference evidence="10" key="1">
    <citation type="journal article" date="2020" name="Cell">
        <title>Large-Scale Comparative Analyses of Tick Genomes Elucidate Their Genetic Diversity and Vector Capacities.</title>
        <authorList>
            <consortium name="Tick Genome and Microbiome Consortium (TIGMIC)"/>
            <person name="Jia N."/>
            <person name="Wang J."/>
            <person name="Shi W."/>
            <person name="Du L."/>
            <person name="Sun Y."/>
            <person name="Zhan W."/>
            <person name="Jiang J.F."/>
            <person name="Wang Q."/>
            <person name="Zhang B."/>
            <person name="Ji P."/>
            <person name="Bell-Sakyi L."/>
            <person name="Cui X.M."/>
            <person name="Yuan T.T."/>
            <person name="Jiang B.G."/>
            <person name="Yang W.F."/>
            <person name="Lam T.T."/>
            <person name="Chang Q.C."/>
            <person name="Ding S.J."/>
            <person name="Wang X.J."/>
            <person name="Zhu J.G."/>
            <person name="Ruan X.D."/>
            <person name="Zhao L."/>
            <person name="Wei J.T."/>
            <person name="Ye R.Z."/>
            <person name="Que T.C."/>
            <person name="Du C.H."/>
            <person name="Zhou Y.H."/>
            <person name="Cheng J.X."/>
            <person name="Dai P.F."/>
            <person name="Guo W.B."/>
            <person name="Han X.H."/>
            <person name="Huang E.J."/>
            <person name="Li L.F."/>
            <person name="Wei W."/>
            <person name="Gao Y.C."/>
            <person name="Liu J.Z."/>
            <person name="Shao H.Z."/>
            <person name="Wang X."/>
            <person name="Wang C.C."/>
            <person name="Yang T.C."/>
            <person name="Huo Q.B."/>
            <person name="Li W."/>
            <person name="Chen H.Y."/>
            <person name="Chen S.E."/>
            <person name="Zhou L.G."/>
            <person name="Ni X.B."/>
            <person name="Tian J.H."/>
            <person name="Sheng Y."/>
            <person name="Liu T."/>
            <person name="Pan Y.S."/>
            <person name="Xia L.Y."/>
            <person name="Li J."/>
            <person name="Zhao F."/>
            <person name="Cao W.C."/>
        </authorList>
    </citation>
    <scope>NUCLEOTIDE SEQUENCE</scope>
    <source>
        <strain evidence="10">Rmic-2018</strain>
    </source>
</reference>
<dbReference type="EC" id="3.1.1.-" evidence="7"/>
<dbReference type="InterPro" id="IPR050654">
    <property type="entry name" value="AChE-related_enzymes"/>
</dbReference>
<comment type="similarity">
    <text evidence="1 7">Belongs to the type-B carboxylesterase/lipase family.</text>
</comment>
<dbReference type="InterPro" id="IPR019826">
    <property type="entry name" value="Carboxylesterase_B_AS"/>
</dbReference>
<sequence length="630" mass="68712">MSAMVIVPFFLALVSTVTAFDVQTVTALGVVGGSRTNVLGRPLEVYRGIPYAQPPMGALRFRPPEPLQGWDGVLNATNRRTACPQVIVAPVMTEGALLTEDCLHLNVWSPVAPKQAPVPVLVSIHGGGFSHGSASIPIFDGAVLAAKTGLVVVSLNYRLDILGFLDANSTEAPGNVGLMDQALALKWIQAHIHHFGGDPLRVTIFGVSAGGMSAHAHTNSENNLSPYIAEARDRPELRRAYVDFLSDRTFVCPMHFTAEGHSKRGHSVYSYVFSYHSAKSTLPAWMVMGKRLERLGLAVEEYLGIPFAKPPTGGLRFMAPEPAEPWNGTLDARSRRTACPQVFTMPLAFGGIEHTEDCLHLNVWTLQNRTEEAVPVLAWIHGGGFMEGSSAQRYYNGAVLAAKTGLVIVSFNYRLGILGFLDANTTQAPGNMGLMDQNVALKWIRDNIGRFGGDPAKVTIFGESSGDFARPLDAYLPEKKDRRSLRRGYLDYLTDSLFVCPMHLTAEEMSGKEHSVYTYVFGHRSKKSTLPAWMGTPHGWDIGYTFGMPLVDRVRFTPQDVNVSEVVITALSTFASTGAAKAAKLADSLASPPKRPESHTSRPTRRNRSEIDFCTTRKLIVFPHGFGCTI</sequence>
<keyword evidence="4" id="KW-1015">Disulfide bond</keyword>
<feature type="domain" description="Carboxylesterase type B" evidence="9">
    <location>
        <begin position="287"/>
        <end position="466"/>
    </location>
</feature>
<dbReference type="AlphaFoldDB" id="A0A9J6E9H7"/>
<evidence type="ECO:0000256" key="7">
    <source>
        <dbReference type="RuleBase" id="RU361235"/>
    </source>
</evidence>
<dbReference type="PANTHER" id="PTHR43918">
    <property type="entry name" value="ACETYLCHOLINESTERASE"/>
    <property type="match status" value="1"/>
</dbReference>
<comment type="catalytic activity">
    <reaction evidence="6">
        <text>acetylcholine + H2O = choline + acetate + H(+)</text>
        <dbReference type="Rhea" id="RHEA:17561"/>
        <dbReference type="ChEBI" id="CHEBI:15354"/>
        <dbReference type="ChEBI" id="CHEBI:15355"/>
        <dbReference type="ChEBI" id="CHEBI:15377"/>
        <dbReference type="ChEBI" id="CHEBI:15378"/>
        <dbReference type="ChEBI" id="CHEBI:30089"/>
        <dbReference type="EC" id="3.1.1.7"/>
    </reaction>
</comment>
<dbReference type="Gene3D" id="3.40.50.1820">
    <property type="entry name" value="alpha/beta hydrolase"/>
    <property type="match status" value="4"/>
</dbReference>
<keyword evidence="7" id="KW-0732">Signal</keyword>
<keyword evidence="2" id="KW-0719">Serine esterase</keyword>
<dbReference type="InterPro" id="IPR000997">
    <property type="entry name" value="Cholinesterase"/>
</dbReference>
<keyword evidence="11" id="KW-1185">Reference proteome</keyword>
<evidence type="ECO:0000256" key="2">
    <source>
        <dbReference type="ARBA" id="ARBA00022487"/>
    </source>
</evidence>
<accession>A0A9J6E9H7</accession>
<dbReference type="PRINTS" id="PR00878">
    <property type="entry name" value="CHOLNESTRASE"/>
</dbReference>
<dbReference type="SUPFAM" id="SSF53474">
    <property type="entry name" value="alpha/beta-Hydrolases"/>
    <property type="match status" value="2"/>
</dbReference>
<evidence type="ECO:0000256" key="3">
    <source>
        <dbReference type="ARBA" id="ARBA00022801"/>
    </source>
</evidence>
<dbReference type="GO" id="GO:0019695">
    <property type="term" value="P:choline metabolic process"/>
    <property type="evidence" value="ECO:0007669"/>
    <property type="project" value="TreeGrafter"/>
</dbReference>
<evidence type="ECO:0000313" key="10">
    <source>
        <dbReference type="EMBL" id="KAH8030741.1"/>
    </source>
</evidence>
<evidence type="ECO:0000313" key="11">
    <source>
        <dbReference type="Proteomes" id="UP000821866"/>
    </source>
</evidence>
<feature type="domain" description="Carboxylesterase type B" evidence="9">
    <location>
        <begin position="227"/>
        <end position="286"/>
    </location>
</feature>
<feature type="chain" id="PRO_5039960961" description="Carboxylic ester hydrolase" evidence="7">
    <location>
        <begin position="20"/>
        <end position="630"/>
    </location>
</feature>
<dbReference type="PANTHER" id="PTHR43918:SF4">
    <property type="entry name" value="CARBOXYLIC ESTER HYDROLASE"/>
    <property type="match status" value="1"/>
</dbReference>
<gene>
    <name evidence="10" type="ORF">HPB51_011541</name>
</gene>
<dbReference type="Proteomes" id="UP000821866">
    <property type="component" value="Chromosome 3"/>
</dbReference>
<evidence type="ECO:0000256" key="8">
    <source>
        <dbReference type="SAM" id="MobiDB-lite"/>
    </source>
</evidence>
<dbReference type="InterPro" id="IPR029058">
    <property type="entry name" value="AB_hydrolase_fold"/>
</dbReference>
<organism evidence="10 11">
    <name type="scientific">Rhipicephalus microplus</name>
    <name type="common">Cattle tick</name>
    <name type="synonym">Boophilus microplus</name>
    <dbReference type="NCBI Taxonomy" id="6941"/>
    <lineage>
        <taxon>Eukaryota</taxon>
        <taxon>Metazoa</taxon>
        <taxon>Ecdysozoa</taxon>
        <taxon>Arthropoda</taxon>
        <taxon>Chelicerata</taxon>
        <taxon>Arachnida</taxon>
        <taxon>Acari</taxon>
        <taxon>Parasitiformes</taxon>
        <taxon>Ixodida</taxon>
        <taxon>Ixodoidea</taxon>
        <taxon>Ixodidae</taxon>
        <taxon>Rhipicephalinae</taxon>
        <taxon>Rhipicephalus</taxon>
        <taxon>Boophilus</taxon>
    </lineage>
</organism>
<dbReference type="GO" id="GO:0005615">
    <property type="term" value="C:extracellular space"/>
    <property type="evidence" value="ECO:0007669"/>
    <property type="project" value="TreeGrafter"/>
</dbReference>
<dbReference type="PROSITE" id="PS00122">
    <property type="entry name" value="CARBOXYLESTERASE_B_1"/>
    <property type="match status" value="2"/>
</dbReference>
<evidence type="ECO:0000256" key="4">
    <source>
        <dbReference type="ARBA" id="ARBA00023157"/>
    </source>
</evidence>
<feature type="domain" description="Carboxylesterase type B" evidence="9">
    <location>
        <begin position="26"/>
        <end position="221"/>
    </location>
</feature>
<evidence type="ECO:0000256" key="1">
    <source>
        <dbReference type="ARBA" id="ARBA00005964"/>
    </source>
</evidence>